<proteinExistence type="predicted"/>
<dbReference type="Gene3D" id="1.20.120.330">
    <property type="entry name" value="Nucleotidyltransferases domain 2"/>
    <property type="match status" value="1"/>
</dbReference>
<dbReference type="EMBL" id="QEFD01000108">
    <property type="protein sequence ID" value="PVU76322.1"/>
    <property type="molecule type" value="Genomic_DNA"/>
</dbReference>
<evidence type="ECO:0000259" key="1">
    <source>
        <dbReference type="PROSITE" id="PS50910"/>
    </source>
</evidence>
<accession>A0A2T9X8G9</accession>
<dbReference type="InterPro" id="IPR007842">
    <property type="entry name" value="HEPN_dom"/>
</dbReference>
<dbReference type="PROSITE" id="PS50910">
    <property type="entry name" value="HEPN"/>
    <property type="match status" value="1"/>
</dbReference>
<dbReference type="SMART" id="SM00748">
    <property type="entry name" value="HEPN"/>
    <property type="match status" value="1"/>
</dbReference>
<feature type="domain" description="HEPN" evidence="1">
    <location>
        <begin position="5"/>
        <end position="113"/>
    </location>
</feature>
<evidence type="ECO:0000313" key="3">
    <source>
        <dbReference type="Proteomes" id="UP000245638"/>
    </source>
</evidence>
<gene>
    <name evidence="2" type="ORF">DDW13_03455</name>
</gene>
<dbReference type="Proteomes" id="UP000245638">
    <property type="component" value="Unassembled WGS sequence"/>
</dbReference>
<comment type="caution">
    <text evidence="2">The sequence shown here is derived from an EMBL/GenBank/DDBJ whole genome shotgun (WGS) entry which is preliminary data.</text>
</comment>
<organism evidence="2 3">
    <name type="scientific">Acidianus hospitalis</name>
    <dbReference type="NCBI Taxonomy" id="563177"/>
    <lineage>
        <taxon>Archaea</taxon>
        <taxon>Thermoproteota</taxon>
        <taxon>Thermoprotei</taxon>
        <taxon>Sulfolobales</taxon>
        <taxon>Sulfolobaceae</taxon>
        <taxon>Acidianus</taxon>
    </lineage>
</organism>
<sequence>MSELTENGKQSFTAAEDAINKGYYWLACFLFHQAVELAIKGLLEITRNEHPYTHNLVELLKYFNPPDDILTCAMNLNPHYISSRYSLMSFYSRNDALNCKKNAEAILKWLKIL</sequence>
<name>A0A2T9X8G9_9CREN</name>
<dbReference type="AlphaFoldDB" id="A0A2T9X8G9"/>
<dbReference type="Pfam" id="PF05168">
    <property type="entry name" value="HEPN"/>
    <property type="match status" value="1"/>
</dbReference>
<evidence type="ECO:0000313" key="2">
    <source>
        <dbReference type="EMBL" id="PVU76322.1"/>
    </source>
</evidence>
<dbReference type="SUPFAM" id="SSF81593">
    <property type="entry name" value="Nucleotidyltransferase substrate binding subunit/domain"/>
    <property type="match status" value="1"/>
</dbReference>
<protein>
    <recommendedName>
        <fullName evidence="1">HEPN domain-containing protein</fullName>
    </recommendedName>
</protein>
<reference evidence="2 3" key="1">
    <citation type="journal article" date="2015" name="Appl. Environ. Microbiol.">
        <title>Nanoarchaeota, Their Sulfolobales Host, and Nanoarchaeota Virus Distribution across Yellowstone National Park Hot Springs.</title>
        <authorList>
            <person name="Munson-McGee J.H."/>
            <person name="Field E.K."/>
            <person name="Bateson M."/>
            <person name="Rooney C."/>
            <person name="Stepanauskas R."/>
            <person name="Young M.J."/>
        </authorList>
    </citation>
    <scope>NUCLEOTIDE SEQUENCE [LARGE SCALE GENOMIC DNA]</scope>
    <source>
        <strain evidence="2">SCGC AC-742_N10</strain>
    </source>
</reference>